<sequence length="97" mass="10520">MEKIIECIIAGGPQHGLVRRQLWDSEYSAMPVLATRDGQICIAAAHRPADTQSDCFILLHPQATGEQFTDLLASLSCRRASASAPARMDLRRIASAA</sequence>
<gene>
    <name evidence="1" type="ORF">ACFPPA_01650</name>
</gene>
<dbReference type="EMBL" id="JBHSNF010000001">
    <property type="protein sequence ID" value="MFC5524438.1"/>
    <property type="molecule type" value="Genomic_DNA"/>
</dbReference>
<organism evidence="1 2">
    <name type="scientific">Rhodanobacter ginsengisoli</name>
    <dbReference type="NCBI Taxonomy" id="418646"/>
    <lineage>
        <taxon>Bacteria</taxon>
        <taxon>Pseudomonadati</taxon>
        <taxon>Pseudomonadota</taxon>
        <taxon>Gammaproteobacteria</taxon>
        <taxon>Lysobacterales</taxon>
        <taxon>Rhodanobacteraceae</taxon>
        <taxon>Rhodanobacter</taxon>
    </lineage>
</organism>
<proteinExistence type="predicted"/>
<evidence type="ECO:0000313" key="2">
    <source>
        <dbReference type="Proteomes" id="UP001596114"/>
    </source>
</evidence>
<keyword evidence="2" id="KW-1185">Reference proteome</keyword>
<dbReference type="Proteomes" id="UP001596114">
    <property type="component" value="Unassembled WGS sequence"/>
</dbReference>
<dbReference type="RefSeq" id="WP_377316638.1">
    <property type="nucleotide sequence ID" value="NZ_JBHSNF010000001.1"/>
</dbReference>
<comment type="caution">
    <text evidence="1">The sequence shown here is derived from an EMBL/GenBank/DDBJ whole genome shotgun (WGS) entry which is preliminary data.</text>
</comment>
<accession>A0ABW0QIS5</accession>
<name>A0ABW0QIS5_9GAMM</name>
<protein>
    <submittedName>
        <fullName evidence="1">Uncharacterized protein</fullName>
    </submittedName>
</protein>
<evidence type="ECO:0000313" key="1">
    <source>
        <dbReference type="EMBL" id="MFC5524438.1"/>
    </source>
</evidence>
<reference evidence="2" key="1">
    <citation type="journal article" date="2019" name="Int. J. Syst. Evol. Microbiol.">
        <title>The Global Catalogue of Microorganisms (GCM) 10K type strain sequencing project: providing services to taxonomists for standard genome sequencing and annotation.</title>
        <authorList>
            <consortium name="The Broad Institute Genomics Platform"/>
            <consortium name="The Broad Institute Genome Sequencing Center for Infectious Disease"/>
            <person name="Wu L."/>
            <person name="Ma J."/>
        </authorList>
    </citation>
    <scope>NUCLEOTIDE SEQUENCE [LARGE SCALE GENOMIC DNA]</scope>
    <source>
        <strain evidence="2">CGMCC 1.16619</strain>
    </source>
</reference>